<feature type="transmembrane region" description="Helical" evidence="1">
    <location>
        <begin position="323"/>
        <end position="342"/>
    </location>
</feature>
<gene>
    <name evidence="2" type="ORF">GCM10009560_63620</name>
</gene>
<evidence type="ECO:0000313" key="2">
    <source>
        <dbReference type="EMBL" id="GAA0947304.1"/>
    </source>
</evidence>
<accession>A0ABN1QTY3</accession>
<reference evidence="2 3" key="1">
    <citation type="journal article" date="2019" name="Int. J. Syst. Evol. Microbiol.">
        <title>The Global Catalogue of Microorganisms (GCM) 10K type strain sequencing project: providing services to taxonomists for standard genome sequencing and annotation.</title>
        <authorList>
            <consortium name="The Broad Institute Genomics Platform"/>
            <consortium name="The Broad Institute Genome Sequencing Center for Infectious Disease"/>
            <person name="Wu L."/>
            <person name="Ma J."/>
        </authorList>
    </citation>
    <scope>NUCLEOTIDE SEQUENCE [LARGE SCALE GENOMIC DNA]</scope>
    <source>
        <strain evidence="2 3">JCM 11136</strain>
    </source>
</reference>
<proteinExistence type="predicted"/>
<dbReference type="Proteomes" id="UP001501578">
    <property type="component" value="Unassembled WGS sequence"/>
</dbReference>
<sequence>MPSPYTLPLHTLRLAGRCALPLVTWFAAGEAVRYGLLYAGTELSHGDFRQARLVLSIVALTLIVMASMAVVVGMLYSLRAVMWEIRAREDDERLWVALNRIAPVYAALYLTWSFHVEDARDFVQMDFLHNVDIFLEESLRGQDSTIGRALTDLDWRISLALMAGAIGLRLLFTKWVEAGSRQFAGVLAGLAEFSVVFFGLNATVVLARLRAEWVDHRSVVAGSKDLVEQAKENVPFAETVMKAVGEVWPYVNDALVVPLAWFTVAVLVFGAFADDARSAVRGTRFERGVDRLEGSHDLTQRSFNRATGGFQERWVPLANSFRLMIKGGFPLFGMMCLSYVALNVGGEYALRGARTLIGSAVEWRWLVIGYPLGFLKDLIVTSLTMCLLAATFDIAATRARLGGEAISA</sequence>
<keyword evidence="1" id="KW-0812">Transmembrane</keyword>
<keyword evidence="1" id="KW-1133">Transmembrane helix</keyword>
<organism evidence="2 3">
    <name type="scientific">Nonomuraea longicatena</name>
    <dbReference type="NCBI Taxonomy" id="83682"/>
    <lineage>
        <taxon>Bacteria</taxon>
        <taxon>Bacillati</taxon>
        <taxon>Actinomycetota</taxon>
        <taxon>Actinomycetes</taxon>
        <taxon>Streptosporangiales</taxon>
        <taxon>Streptosporangiaceae</taxon>
        <taxon>Nonomuraea</taxon>
    </lineage>
</organism>
<keyword evidence="3" id="KW-1185">Reference proteome</keyword>
<evidence type="ECO:0008006" key="4">
    <source>
        <dbReference type="Google" id="ProtNLM"/>
    </source>
</evidence>
<keyword evidence="1" id="KW-0472">Membrane</keyword>
<comment type="caution">
    <text evidence="2">The sequence shown here is derived from an EMBL/GenBank/DDBJ whole genome shotgun (WGS) entry which is preliminary data.</text>
</comment>
<feature type="transmembrane region" description="Helical" evidence="1">
    <location>
        <begin position="53"/>
        <end position="76"/>
    </location>
</feature>
<feature type="transmembrane region" description="Helical" evidence="1">
    <location>
        <begin position="184"/>
        <end position="207"/>
    </location>
</feature>
<feature type="transmembrane region" description="Helical" evidence="1">
    <location>
        <begin position="255"/>
        <end position="273"/>
    </location>
</feature>
<evidence type="ECO:0000313" key="3">
    <source>
        <dbReference type="Proteomes" id="UP001501578"/>
    </source>
</evidence>
<name>A0ABN1QTY3_9ACTN</name>
<feature type="transmembrane region" description="Helical" evidence="1">
    <location>
        <begin position="155"/>
        <end position="172"/>
    </location>
</feature>
<feature type="transmembrane region" description="Helical" evidence="1">
    <location>
        <begin position="378"/>
        <end position="396"/>
    </location>
</feature>
<protein>
    <recommendedName>
        <fullName evidence="4">ABC transmembrane type-1 domain-containing protein</fullName>
    </recommendedName>
</protein>
<feature type="transmembrane region" description="Helical" evidence="1">
    <location>
        <begin position="97"/>
        <end position="115"/>
    </location>
</feature>
<dbReference type="EMBL" id="BAAAHQ010000041">
    <property type="protein sequence ID" value="GAA0947304.1"/>
    <property type="molecule type" value="Genomic_DNA"/>
</dbReference>
<evidence type="ECO:0000256" key="1">
    <source>
        <dbReference type="SAM" id="Phobius"/>
    </source>
</evidence>